<dbReference type="Proteomes" id="UP000464657">
    <property type="component" value="Chromosome"/>
</dbReference>
<dbReference type="AlphaFoldDB" id="A0A7L4ZQ39"/>
<accession>A0A7L4ZQ39</accession>
<evidence type="ECO:0008006" key="3">
    <source>
        <dbReference type="Google" id="ProtNLM"/>
    </source>
</evidence>
<dbReference type="EMBL" id="CP019288">
    <property type="protein sequence ID" value="QHI38641.1"/>
    <property type="molecule type" value="Genomic_DNA"/>
</dbReference>
<keyword evidence="2" id="KW-1185">Reference proteome</keyword>
<evidence type="ECO:0000313" key="1">
    <source>
        <dbReference type="EMBL" id="QHI38641.1"/>
    </source>
</evidence>
<organism evidence="1 2">
    <name type="scientific">Kordia antarctica</name>
    <dbReference type="NCBI Taxonomy" id="1218801"/>
    <lineage>
        <taxon>Bacteria</taxon>
        <taxon>Pseudomonadati</taxon>
        <taxon>Bacteroidota</taxon>
        <taxon>Flavobacteriia</taxon>
        <taxon>Flavobacteriales</taxon>
        <taxon>Flavobacteriaceae</taxon>
        <taxon>Kordia</taxon>
    </lineage>
</organism>
<dbReference type="KEGG" id="kan:IMCC3317_40350"/>
<name>A0A7L4ZQ39_9FLAO</name>
<protein>
    <recommendedName>
        <fullName evidence="3">DNA methylase adenine-specific domain-containing protein</fullName>
    </recommendedName>
</protein>
<dbReference type="RefSeq" id="WP_160131180.1">
    <property type="nucleotide sequence ID" value="NZ_CP019288.1"/>
</dbReference>
<sequence>MRYFWRILQVEQVYKNDEEQFLHSHILPYPINMMIAKYTQMNKTTSIFDSTAGSGALLVGTNPKVTHANETCVLKRTTTSSRYNQLFL</sequence>
<evidence type="ECO:0000313" key="2">
    <source>
        <dbReference type="Proteomes" id="UP000464657"/>
    </source>
</evidence>
<reference evidence="1 2" key="1">
    <citation type="journal article" date="2013" name="Int. J. Syst. Evol. Microbiol.">
        <title>Kordia antarctica sp. nov., isolated from Antarctic seawater.</title>
        <authorList>
            <person name="Baek K."/>
            <person name="Choi A."/>
            <person name="Kang I."/>
            <person name="Lee K."/>
            <person name="Cho J.C."/>
        </authorList>
    </citation>
    <scope>NUCLEOTIDE SEQUENCE [LARGE SCALE GENOMIC DNA]</scope>
    <source>
        <strain evidence="1 2">IMCC3317</strain>
    </source>
</reference>
<proteinExistence type="predicted"/>
<gene>
    <name evidence="1" type="ORF">IMCC3317_40350</name>
</gene>
<dbReference type="OrthoDB" id="1388659at2"/>